<dbReference type="InterPro" id="IPR005143">
    <property type="entry name" value="TF_LuxR_autoind-bd_dom"/>
</dbReference>
<evidence type="ECO:0000259" key="4">
    <source>
        <dbReference type="SMART" id="SM00421"/>
    </source>
</evidence>
<dbReference type="RefSeq" id="WP_166453678.1">
    <property type="nucleotide sequence ID" value="NZ_JAAOMA010000046.1"/>
</dbReference>
<accession>A0ABX0LEV8</accession>
<protein>
    <submittedName>
        <fullName evidence="5">LuxR family transcriptional regulator</fullName>
    </submittedName>
</protein>
<evidence type="ECO:0000313" key="6">
    <source>
        <dbReference type="Proteomes" id="UP001515641"/>
    </source>
</evidence>
<dbReference type="Pfam" id="PF08281">
    <property type="entry name" value="Sigma70_r4_2"/>
    <property type="match status" value="1"/>
</dbReference>
<gene>
    <name evidence="5" type="ORF">HA052_22490</name>
</gene>
<organism evidence="5 6">
    <name type="scientific">Chromobacterium fluminis</name>
    <dbReference type="NCBI Taxonomy" id="3044269"/>
    <lineage>
        <taxon>Bacteria</taxon>
        <taxon>Pseudomonadati</taxon>
        <taxon>Pseudomonadota</taxon>
        <taxon>Betaproteobacteria</taxon>
        <taxon>Neisseriales</taxon>
        <taxon>Chromobacteriaceae</taxon>
        <taxon>Chromobacterium</taxon>
    </lineage>
</organism>
<comment type="caution">
    <text evidence="5">The sequence shown here is derived from an EMBL/GenBank/DDBJ whole genome shotgun (WGS) entry which is preliminary data.</text>
</comment>
<name>A0ABX0LEV8_9NEIS</name>
<dbReference type="InterPro" id="IPR013249">
    <property type="entry name" value="RNA_pol_sigma70_r4_t2"/>
</dbReference>
<dbReference type="PANTHER" id="PTHR44688">
    <property type="entry name" value="DNA-BINDING TRANSCRIPTIONAL ACTIVATOR DEVR_DOSR"/>
    <property type="match status" value="1"/>
</dbReference>
<dbReference type="PANTHER" id="PTHR44688:SF16">
    <property type="entry name" value="DNA-BINDING TRANSCRIPTIONAL ACTIVATOR DEVR_DOSR"/>
    <property type="match status" value="1"/>
</dbReference>
<evidence type="ECO:0000256" key="2">
    <source>
        <dbReference type="ARBA" id="ARBA00023125"/>
    </source>
</evidence>
<dbReference type="Gene3D" id="1.10.10.10">
    <property type="entry name" value="Winged helix-like DNA-binding domain superfamily/Winged helix DNA-binding domain"/>
    <property type="match status" value="1"/>
</dbReference>
<reference evidence="5 6" key="1">
    <citation type="submission" date="2020-03" db="EMBL/GenBank/DDBJ databases">
        <title>Draft genome sequence of environmentally isolated cultures.</title>
        <authorList>
            <person name="Wilson H.S."/>
            <person name="De Leon M.E."/>
        </authorList>
    </citation>
    <scope>NUCLEOTIDE SEQUENCE [LARGE SCALE GENOMIC DNA]</scope>
    <source>
        <strain evidence="5 6">HSC-31F16</strain>
    </source>
</reference>
<keyword evidence="3" id="KW-0804">Transcription</keyword>
<dbReference type="Proteomes" id="UP001515641">
    <property type="component" value="Unassembled WGS sequence"/>
</dbReference>
<dbReference type="InterPro" id="IPR036693">
    <property type="entry name" value="TF_LuxR_autoind-bd_dom_sf"/>
</dbReference>
<dbReference type="InterPro" id="IPR000792">
    <property type="entry name" value="Tscrpt_reg_LuxR_C"/>
</dbReference>
<keyword evidence="1" id="KW-0805">Transcription regulation</keyword>
<dbReference type="EMBL" id="JAAOMA010000046">
    <property type="protein sequence ID" value="NHR07961.1"/>
    <property type="molecule type" value="Genomic_DNA"/>
</dbReference>
<proteinExistence type="predicted"/>
<evidence type="ECO:0000256" key="3">
    <source>
        <dbReference type="ARBA" id="ARBA00023163"/>
    </source>
</evidence>
<dbReference type="SUPFAM" id="SSF46894">
    <property type="entry name" value="C-terminal effector domain of the bipartite response regulators"/>
    <property type="match status" value="1"/>
</dbReference>
<keyword evidence="6" id="KW-1185">Reference proteome</keyword>
<evidence type="ECO:0000256" key="1">
    <source>
        <dbReference type="ARBA" id="ARBA00023015"/>
    </source>
</evidence>
<dbReference type="Gene3D" id="3.30.450.80">
    <property type="entry name" value="Transcription factor LuxR-like, autoinducer-binding domain"/>
    <property type="match status" value="1"/>
</dbReference>
<keyword evidence="2" id="KW-0238">DNA-binding</keyword>
<dbReference type="InterPro" id="IPR036388">
    <property type="entry name" value="WH-like_DNA-bd_sf"/>
</dbReference>
<feature type="domain" description="HTH luxR-type" evidence="4">
    <location>
        <begin position="189"/>
        <end position="247"/>
    </location>
</feature>
<evidence type="ECO:0000313" key="5">
    <source>
        <dbReference type="EMBL" id="NHR07961.1"/>
    </source>
</evidence>
<dbReference type="InterPro" id="IPR016032">
    <property type="entry name" value="Sig_transdc_resp-reg_C-effctor"/>
</dbReference>
<sequence length="252" mass="28044">MRLTPDVEQLMGSLSSIGLGHLAALQQSLIKLNDEDDIRAFLLALQHALPGAPPLILARIDAEAEARDAVIEINLGWDERWLRMYKEHAFHRVDPVIQAVPGAAVIWSRLILGGVRPSPGLRRFQNACRAHGMTHGLSYVSLVRGGHKIVISLVGRELEDSVSVRQLLGRLLPSIADAAARALAPSVSLAKLSQRERDIFRLVIAEGMTYHEAGDALSLSYSTVKHHMQRVLKRSGYNTYAQLAWRWREQFI</sequence>
<dbReference type="SUPFAM" id="SSF75516">
    <property type="entry name" value="Pheromone-binding domain of LuxR-like quorum-sensing transcription factors"/>
    <property type="match status" value="1"/>
</dbReference>
<dbReference type="Pfam" id="PF03472">
    <property type="entry name" value="Autoind_bind"/>
    <property type="match status" value="1"/>
</dbReference>
<dbReference type="SMART" id="SM00421">
    <property type="entry name" value="HTH_LUXR"/>
    <property type="match status" value="1"/>
</dbReference>